<name>A0AAE1ABZ6_9GAST</name>
<protein>
    <submittedName>
        <fullName evidence="2">Uncharacterized protein</fullName>
    </submittedName>
</protein>
<reference evidence="2" key="1">
    <citation type="journal article" date="2023" name="G3 (Bethesda)">
        <title>A reference genome for the long-term kleptoplast-retaining sea slug Elysia crispata morphotype clarki.</title>
        <authorList>
            <person name="Eastman K.E."/>
            <person name="Pendleton A.L."/>
            <person name="Shaikh M.A."/>
            <person name="Suttiyut T."/>
            <person name="Ogas R."/>
            <person name="Tomko P."/>
            <person name="Gavelis G."/>
            <person name="Widhalm J.R."/>
            <person name="Wisecaver J.H."/>
        </authorList>
    </citation>
    <scope>NUCLEOTIDE SEQUENCE</scope>
    <source>
        <strain evidence="2">ECLA1</strain>
    </source>
</reference>
<organism evidence="2 3">
    <name type="scientific">Elysia crispata</name>
    <name type="common">lettuce slug</name>
    <dbReference type="NCBI Taxonomy" id="231223"/>
    <lineage>
        <taxon>Eukaryota</taxon>
        <taxon>Metazoa</taxon>
        <taxon>Spiralia</taxon>
        <taxon>Lophotrochozoa</taxon>
        <taxon>Mollusca</taxon>
        <taxon>Gastropoda</taxon>
        <taxon>Heterobranchia</taxon>
        <taxon>Euthyneura</taxon>
        <taxon>Panpulmonata</taxon>
        <taxon>Sacoglossa</taxon>
        <taxon>Placobranchoidea</taxon>
        <taxon>Plakobranchidae</taxon>
        <taxon>Elysia</taxon>
    </lineage>
</organism>
<accession>A0AAE1ABZ6</accession>
<proteinExistence type="predicted"/>
<evidence type="ECO:0000313" key="2">
    <source>
        <dbReference type="EMBL" id="KAK3784720.1"/>
    </source>
</evidence>
<sequence>MKTESEETATAQRPCGDALPPLATKTEPRSHRPRAALHVEGWLAQSRAHHWPVLTRCPALTLVGWNCWTGRSHHTGHLSD</sequence>
<dbReference type="Proteomes" id="UP001283361">
    <property type="component" value="Unassembled WGS sequence"/>
</dbReference>
<comment type="caution">
    <text evidence="2">The sequence shown here is derived from an EMBL/GenBank/DDBJ whole genome shotgun (WGS) entry which is preliminary data.</text>
</comment>
<dbReference type="AlphaFoldDB" id="A0AAE1ABZ6"/>
<feature type="region of interest" description="Disordered" evidence="1">
    <location>
        <begin position="1"/>
        <end position="33"/>
    </location>
</feature>
<gene>
    <name evidence="2" type="ORF">RRG08_032173</name>
</gene>
<dbReference type="EMBL" id="JAWDGP010002216">
    <property type="protein sequence ID" value="KAK3784720.1"/>
    <property type="molecule type" value="Genomic_DNA"/>
</dbReference>
<evidence type="ECO:0000313" key="3">
    <source>
        <dbReference type="Proteomes" id="UP001283361"/>
    </source>
</evidence>
<evidence type="ECO:0000256" key="1">
    <source>
        <dbReference type="SAM" id="MobiDB-lite"/>
    </source>
</evidence>
<keyword evidence="3" id="KW-1185">Reference proteome</keyword>